<gene>
    <name evidence="1" type="ORF">QYB97_01005</name>
</gene>
<evidence type="ECO:0008006" key="3">
    <source>
        <dbReference type="Google" id="ProtNLM"/>
    </source>
</evidence>
<reference evidence="1" key="1">
    <citation type="submission" date="2023-07" db="EMBL/GenBank/DDBJ databases">
        <title>Fictibacillus sp. isolated from freshwater pond.</title>
        <authorList>
            <person name="Kirdat K."/>
            <person name="Bhat A."/>
            <person name="Mourya A."/>
            <person name="Yadav A."/>
        </authorList>
    </citation>
    <scope>NUCLEOTIDE SEQUENCE</scope>
    <source>
        <strain evidence="1">NE201</strain>
    </source>
</reference>
<protein>
    <recommendedName>
        <fullName evidence="3">DUF2642 domain-containing protein</fullName>
    </recommendedName>
</protein>
<name>A0ABT8HQJ8_9BACL</name>
<dbReference type="EMBL" id="JAUHTR010000001">
    <property type="protein sequence ID" value="MDN4523029.1"/>
    <property type="molecule type" value="Genomic_DNA"/>
</dbReference>
<keyword evidence="2" id="KW-1185">Reference proteome</keyword>
<proteinExistence type="predicted"/>
<evidence type="ECO:0000313" key="1">
    <source>
        <dbReference type="EMBL" id="MDN4523029.1"/>
    </source>
</evidence>
<comment type="caution">
    <text evidence="1">The sequence shown here is derived from an EMBL/GenBank/DDBJ whole genome shotgun (WGS) entry which is preliminary data.</text>
</comment>
<dbReference type="Proteomes" id="UP001172721">
    <property type="component" value="Unassembled WGS sequence"/>
</dbReference>
<evidence type="ECO:0000313" key="2">
    <source>
        <dbReference type="Proteomes" id="UP001172721"/>
    </source>
</evidence>
<organism evidence="1 2">
    <name type="scientific">Fictibacillus fluitans</name>
    <dbReference type="NCBI Taxonomy" id="3058422"/>
    <lineage>
        <taxon>Bacteria</taxon>
        <taxon>Bacillati</taxon>
        <taxon>Bacillota</taxon>
        <taxon>Bacilli</taxon>
        <taxon>Bacillales</taxon>
        <taxon>Fictibacillaceae</taxon>
        <taxon>Fictibacillus</taxon>
    </lineage>
</organism>
<dbReference type="RefSeq" id="WP_301164096.1">
    <property type="nucleotide sequence ID" value="NZ_JAUHTR010000001.1"/>
</dbReference>
<sequence length="72" mass="7813">MAAEFLNEQLALYLGKPIMVATSTTVVDGVLQRIRTDAVEIAQDASAYESISQVSIIPIDSINYVRVTTLTP</sequence>
<accession>A0ABT8HQJ8</accession>